<dbReference type="CDD" id="cd10148">
    <property type="entry name" value="CsoR-like_DUF156"/>
    <property type="match status" value="1"/>
</dbReference>
<evidence type="ECO:0000313" key="3">
    <source>
        <dbReference type="EMBL" id="SCX60625.1"/>
    </source>
</evidence>
<dbReference type="RefSeq" id="WP_092807919.1">
    <property type="nucleotide sequence ID" value="NZ_FMUH01000009.1"/>
</dbReference>
<dbReference type="OrthoDB" id="9809524at2"/>
<keyword evidence="3" id="KW-0238">DNA-binding</keyword>
<dbReference type="PANTHER" id="PTHR33677">
    <property type="entry name" value="TRANSCRIPTIONAL REPRESSOR FRMR-RELATED"/>
    <property type="match status" value="1"/>
</dbReference>
<accession>A0A1G4Z4Q1</accession>
<keyword evidence="4" id="KW-1185">Reference proteome</keyword>
<dbReference type="Gene3D" id="1.20.58.1000">
    <property type="entry name" value="Metal-sensitive repressor, helix protomer"/>
    <property type="match status" value="1"/>
</dbReference>
<comment type="similarity">
    <text evidence="1">Belongs to the CsoR family.</text>
</comment>
<evidence type="ECO:0000256" key="1">
    <source>
        <dbReference type="ARBA" id="ARBA00005428"/>
    </source>
</evidence>
<dbReference type="InterPro" id="IPR038390">
    <property type="entry name" value="Metal_Tscrpt_repr_sf"/>
</dbReference>
<proteinExistence type="inferred from homology"/>
<dbReference type="GO" id="GO:0045892">
    <property type="term" value="P:negative regulation of DNA-templated transcription"/>
    <property type="evidence" value="ECO:0007669"/>
    <property type="project" value="UniProtKB-ARBA"/>
</dbReference>
<dbReference type="GO" id="GO:0003677">
    <property type="term" value="F:DNA binding"/>
    <property type="evidence" value="ECO:0007669"/>
    <property type="project" value="UniProtKB-KW"/>
</dbReference>
<dbReference type="PANTHER" id="PTHR33677:SF5">
    <property type="entry name" value="TRANSCRIPTIONAL REPRESSOR FRMR"/>
    <property type="match status" value="1"/>
</dbReference>
<dbReference type="Pfam" id="PF02583">
    <property type="entry name" value="Trns_repr_metal"/>
    <property type="match status" value="1"/>
</dbReference>
<dbReference type="EMBL" id="FMUH01000009">
    <property type="protein sequence ID" value="SCX60625.1"/>
    <property type="molecule type" value="Genomic_DNA"/>
</dbReference>
<dbReference type="InterPro" id="IPR003735">
    <property type="entry name" value="Metal_Tscrpt_repr"/>
</dbReference>
<organism evidence="3 4">
    <name type="scientific">Klenkia marina</name>
    <dbReference type="NCBI Taxonomy" id="1960309"/>
    <lineage>
        <taxon>Bacteria</taxon>
        <taxon>Bacillati</taxon>
        <taxon>Actinomycetota</taxon>
        <taxon>Actinomycetes</taxon>
        <taxon>Geodermatophilales</taxon>
        <taxon>Geodermatophilaceae</taxon>
        <taxon>Klenkia</taxon>
    </lineage>
</organism>
<dbReference type="AlphaFoldDB" id="A0A1G4Z4Q1"/>
<dbReference type="STRING" id="1960309.SAMN03159343_4130"/>
<sequence length="88" mass="9359">MDIPQGELADVVKRLNRIQGQIGGIVKMIEDGRDCAAVVTQLAAASKALNKASFAVVSTGMRYCSVNSAPDERDVDLAQLEKLLLSLA</sequence>
<name>A0A1G4Z4Q1_9ACTN</name>
<reference evidence="4" key="1">
    <citation type="submission" date="2016-10" db="EMBL/GenBank/DDBJ databases">
        <authorList>
            <person name="Varghese N."/>
            <person name="Submissions S."/>
        </authorList>
    </citation>
    <scope>NUCLEOTIDE SEQUENCE [LARGE SCALE GENOMIC DNA]</scope>
    <source>
        <strain evidence="4">DSM 45722</strain>
    </source>
</reference>
<evidence type="ECO:0000313" key="4">
    <source>
        <dbReference type="Proteomes" id="UP000198981"/>
    </source>
</evidence>
<keyword evidence="2" id="KW-0186">Copper</keyword>
<gene>
    <name evidence="3" type="ORF">SAMN03159343_4130</name>
</gene>
<evidence type="ECO:0000256" key="2">
    <source>
        <dbReference type="ARBA" id="ARBA00023008"/>
    </source>
</evidence>
<dbReference type="GO" id="GO:0046872">
    <property type="term" value="F:metal ion binding"/>
    <property type="evidence" value="ECO:0007669"/>
    <property type="project" value="InterPro"/>
</dbReference>
<protein>
    <submittedName>
        <fullName evidence="3">DNA-binding transcriptional regulator, FrmR family</fullName>
    </submittedName>
</protein>
<dbReference type="Proteomes" id="UP000198981">
    <property type="component" value="Unassembled WGS sequence"/>
</dbReference>